<evidence type="ECO:0000313" key="2">
    <source>
        <dbReference type="Proteomes" id="UP000287651"/>
    </source>
</evidence>
<organism evidence="1 2">
    <name type="scientific">Ensete ventricosum</name>
    <name type="common">Abyssinian banana</name>
    <name type="synonym">Musa ensete</name>
    <dbReference type="NCBI Taxonomy" id="4639"/>
    <lineage>
        <taxon>Eukaryota</taxon>
        <taxon>Viridiplantae</taxon>
        <taxon>Streptophyta</taxon>
        <taxon>Embryophyta</taxon>
        <taxon>Tracheophyta</taxon>
        <taxon>Spermatophyta</taxon>
        <taxon>Magnoliopsida</taxon>
        <taxon>Liliopsida</taxon>
        <taxon>Zingiberales</taxon>
        <taxon>Musaceae</taxon>
        <taxon>Ensete</taxon>
    </lineage>
</organism>
<accession>A0A426XRT8</accession>
<dbReference type="Proteomes" id="UP000287651">
    <property type="component" value="Unassembled WGS sequence"/>
</dbReference>
<gene>
    <name evidence="1" type="ORF">B296_00037368</name>
</gene>
<comment type="caution">
    <text evidence="1">The sequence shown here is derived from an EMBL/GenBank/DDBJ whole genome shotgun (WGS) entry which is preliminary data.</text>
</comment>
<protein>
    <submittedName>
        <fullName evidence="1">Uncharacterized protein</fullName>
    </submittedName>
</protein>
<name>A0A426XRT8_ENSVE</name>
<dbReference type="PANTHER" id="PTHR33052">
    <property type="entry name" value="DUF4228 DOMAIN PROTEIN-RELATED"/>
    <property type="match status" value="1"/>
</dbReference>
<proteinExistence type="predicted"/>
<dbReference type="EMBL" id="AMZH03017983">
    <property type="protein sequence ID" value="RRT42237.1"/>
    <property type="molecule type" value="Genomic_DNA"/>
</dbReference>
<reference evidence="1 2" key="1">
    <citation type="journal article" date="2014" name="Agronomy (Basel)">
        <title>A Draft Genome Sequence for Ensete ventricosum, the Drought-Tolerant Tree Against Hunger.</title>
        <authorList>
            <person name="Harrison J."/>
            <person name="Moore K.A."/>
            <person name="Paszkiewicz K."/>
            <person name="Jones T."/>
            <person name="Grant M."/>
            <person name="Ambacheew D."/>
            <person name="Muzemil S."/>
            <person name="Studholme D.J."/>
        </authorList>
    </citation>
    <scope>NUCLEOTIDE SEQUENCE [LARGE SCALE GENOMIC DNA]</scope>
</reference>
<dbReference type="InterPro" id="IPR025322">
    <property type="entry name" value="PADRE_dom"/>
</dbReference>
<dbReference type="AlphaFoldDB" id="A0A426XRT8"/>
<dbReference type="Pfam" id="PF14009">
    <property type="entry name" value="PADRE"/>
    <property type="match status" value="1"/>
</dbReference>
<evidence type="ECO:0000313" key="1">
    <source>
        <dbReference type="EMBL" id="RRT42237.1"/>
    </source>
</evidence>
<sequence length="168" mass="17325">MGGCSSCASAAAATTAVRAAAGTAKVVLPDGGLREYSRPVSAAGALGKDAACFFVCDADEMEFDAFVSGVGAREELRPGQLYFALPRSILKRRLQAEDLARLAVKASAALVGAAGQRDRGVVSPPQVFPAGVSEAMPVGGRAEKKGWRWCRGGGGRRKFAPDLSAIPE</sequence>